<evidence type="ECO:0000256" key="3">
    <source>
        <dbReference type="ARBA" id="ARBA00022692"/>
    </source>
</evidence>
<dbReference type="PRINTS" id="PR00592">
    <property type="entry name" value="CASENSINGR"/>
</dbReference>
<dbReference type="GO" id="GO:0004930">
    <property type="term" value="F:G protein-coupled receptor activity"/>
    <property type="evidence" value="ECO:0007669"/>
    <property type="project" value="UniProtKB-KW"/>
</dbReference>
<gene>
    <name evidence="13" type="ORF">NDU88_004068</name>
</gene>
<keyword evidence="4" id="KW-0732">Signal</keyword>
<evidence type="ECO:0000256" key="5">
    <source>
        <dbReference type="ARBA" id="ARBA00022989"/>
    </source>
</evidence>
<evidence type="ECO:0000256" key="11">
    <source>
        <dbReference type="SAM" id="MobiDB-lite"/>
    </source>
</evidence>
<organism evidence="13 14">
    <name type="scientific">Pleurodeles waltl</name>
    <name type="common">Iberian ribbed newt</name>
    <dbReference type="NCBI Taxonomy" id="8319"/>
    <lineage>
        <taxon>Eukaryota</taxon>
        <taxon>Metazoa</taxon>
        <taxon>Chordata</taxon>
        <taxon>Craniata</taxon>
        <taxon>Vertebrata</taxon>
        <taxon>Euteleostomi</taxon>
        <taxon>Amphibia</taxon>
        <taxon>Batrachia</taxon>
        <taxon>Caudata</taxon>
        <taxon>Salamandroidea</taxon>
        <taxon>Salamandridae</taxon>
        <taxon>Pleurodelinae</taxon>
        <taxon>Pleurodeles</taxon>
    </lineage>
</organism>
<evidence type="ECO:0000256" key="7">
    <source>
        <dbReference type="ARBA" id="ARBA00023136"/>
    </source>
</evidence>
<dbReference type="EMBL" id="JANPWB010000010">
    <property type="protein sequence ID" value="KAJ1137670.1"/>
    <property type="molecule type" value="Genomic_DNA"/>
</dbReference>
<dbReference type="Pfam" id="PF01094">
    <property type="entry name" value="ANF_receptor"/>
    <property type="match status" value="1"/>
</dbReference>
<feature type="compositionally biased region" description="Basic and acidic residues" evidence="11">
    <location>
        <begin position="358"/>
        <end position="374"/>
    </location>
</feature>
<dbReference type="PANTHER" id="PTHR24061:SF599">
    <property type="entry name" value="G-PROTEIN COUPLED RECEPTORS FAMILY 3 PROFILE DOMAIN-CONTAINING PROTEIN"/>
    <property type="match status" value="1"/>
</dbReference>
<comment type="caution">
    <text evidence="13">The sequence shown here is derived from an EMBL/GenBank/DDBJ whole genome shotgun (WGS) entry which is preliminary data.</text>
</comment>
<keyword evidence="6" id="KW-0297">G-protein coupled receptor</keyword>
<reference evidence="13" key="1">
    <citation type="journal article" date="2022" name="bioRxiv">
        <title>Sequencing and chromosome-scale assembly of the giantPleurodeles waltlgenome.</title>
        <authorList>
            <person name="Brown T."/>
            <person name="Elewa A."/>
            <person name="Iarovenko S."/>
            <person name="Subramanian E."/>
            <person name="Araus A.J."/>
            <person name="Petzold A."/>
            <person name="Susuki M."/>
            <person name="Suzuki K.-i.T."/>
            <person name="Hayashi T."/>
            <person name="Toyoda A."/>
            <person name="Oliveira C."/>
            <person name="Osipova E."/>
            <person name="Leigh N.D."/>
            <person name="Simon A."/>
            <person name="Yun M.H."/>
        </authorList>
    </citation>
    <scope>NUCLEOTIDE SEQUENCE</scope>
    <source>
        <strain evidence="13">20211129_DDA</strain>
        <tissue evidence="13">Liver</tissue>
    </source>
</reference>
<comment type="subcellular location">
    <subcellularLocation>
        <location evidence="1">Cell membrane</location>
        <topology evidence="1">Multi-pass membrane protein</topology>
    </subcellularLocation>
</comment>
<name>A0AAV7QBU9_PLEWA</name>
<dbReference type="PRINTS" id="PR00248">
    <property type="entry name" value="GPCRMGR"/>
</dbReference>
<dbReference type="PANTHER" id="PTHR24061">
    <property type="entry name" value="CALCIUM-SENSING RECEPTOR-RELATED"/>
    <property type="match status" value="1"/>
</dbReference>
<protein>
    <recommendedName>
        <fullName evidence="12">Receptor ligand binding region domain-containing protein</fullName>
    </recommendedName>
</protein>
<dbReference type="Gene3D" id="3.40.50.2300">
    <property type="match status" value="2"/>
</dbReference>
<evidence type="ECO:0000256" key="8">
    <source>
        <dbReference type="ARBA" id="ARBA00023170"/>
    </source>
</evidence>
<keyword evidence="8" id="KW-0675">Receptor</keyword>
<dbReference type="InterPro" id="IPR028082">
    <property type="entry name" value="Peripla_BP_I"/>
</dbReference>
<evidence type="ECO:0000256" key="9">
    <source>
        <dbReference type="ARBA" id="ARBA00023180"/>
    </source>
</evidence>
<keyword evidence="2" id="KW-1003">Cell membrane</keyword>
<evidence type="ECO:0000256" key="2">
    <source>
        <dbReference type="ARBA" id="ARBA00022475"/>
    </source>
</evidence>
<dbReference type="FunFam" id="3.40.50.2300:FF:000016">
    <property type="entry name" value="Taste 1 receptor member 2"/>
    <property type="match status" value="1"/>
</dbReference>
<proteinExistence type="predicted"/>
<evidence type="ECO:0000313" key="13">
    <source>
        <dbReference type="EMBL" id="KAJ1137670.1"/>
    </source>
</evidence>
<dbReference type="InterPro" id="IPR000337">
    <property type="entry name" value="GPCR_3"/>
</dbReference>
<keyword evidence="5" id="KW-1133">Transmembrane helix</keyword>
<dbReference type="GO" id="GO:0005886">
    <property type="term" value="C:plasma membrane"/>
    <property type="evidence" value="ECO:0007669"/>
    <property type="project" value="UniProtKB-SubCell"/>
</dbReference>
<feature type="region of interest" description="Disordered" evidence="11">
    <location>
        <begin position="309"/>
        <end position="384"/>
    </location>
</feature>
<evidence type="ECO:0000256" key="4">
    <source>
        <dbReference type="ARBA" id="ARBA00022729"/>
    </source>
</evidence>
<feature type="compositionally biased region" description="Basic and acidic residues" evidence="11">
    <location>
        <begin position="322"/>
        <end position="349"/>
    </location>
</feature>
<keyword evidence="10" id="KW-0807">Transducer</keyword>
<keyword evidence="7" id="KW-0472">Membrane</keyword>
<dbReference type="AlphaFoldDB" id="A0AAV7QBU9"/>
<dbReference type="Proteomes" id="UP001066276">
    <property type="component" value="Chromosome 6"/>
</dbReference>
<keyword evidence="9" id="KW-0325">Glycoprotein</keyword>
<evidence type="ECO:0000259" key="12">
    <source>
        <dbReference type="Pfam" id="PF01094"/>
    </source>
</evidence>
<keyword evidence="3" id="KW-0812">Transmembrane</keyword>
<evidence type="ECO:0000256" key="6">
    <source>
        <dbReference type="ARBA" id="ARBA00023040"/>
    </source>
</evidence>
<dbReference type="InterPro" id="IPR001828">
    <property type="entry name" value="ANF_lig-bd_rcpt"/>
</dbReference>
<feature type="compositionally biased region" description="Basic residues" evidence="11">
    <location>
        <begin position="311"/>
        <end position="321"/>
    </location>
</feature>
<evidence type="ECO:0000256" key="1">
    <source>
        <dbReference type="ARBA" id="ARBA00004651"/>
    </source>
</evidence>
<dbReference type="SUPFAM" id="SSF53822">
    <property type="entry name" value="Periplasmic binding protein-like I"/>
    <property type="match status" value="1"/>
</dbReference>
<evidence type="ECO:0000313" key="14">
    <source>
        <dbReference type="Proteomes" id="UP001066276"/>
    </source>
</evidence>
<accession>A0AAV7QBU9</accession>
<keyword evidence="14" id="KW-1185">Reference proteome</keyword>
<sequence>MATILGVYKVPQISYGSTGPILSNKQLFPSFFRTVPSDLVEASAIASLLKYFGWTWVGILASDNNYGVVGSELLKEKIIKTDGCVAFIERVSDHPSKERVHSIAELIGKSSANVIVVYSHVGVMVPIFEMVSQLNVRGKVWLGATSFIITPDLFTKETWESLNGTIAFALHVADIPGFKEFVHNLNPAQTPDDIFIELFWEKAFNCKWHGLNTNQVQADGKKNNASLCTGKEDVASLDPVLFDLDNLRYTYNAYLAVHSFAHALHDLIINNSWDAFLEQSGASLVYYLPLKPEPTEKFDNLGKRQTLKQPCRGRWKKKTQKPIREETLRENREKTRKVGQEESDREEKQTPYLKQGPRKPEGRQAQEARTHQRPDGPWMGTPATSLEGRACLLNLPEYFSGRKGRQVVWN</sequence>
<dbReference type="InterPro" id="IPR000068">
    <property type="entry name" value="GPCR_3_Ca_sens_rcpt-rel"/>
</dbReference>
<feature type="domain" description="Receptor ligand binding region" evidence="12">
    <location>
        <begin position="1"/>
        <end position="271"/>
    </location>
</feature>
<evidence type="ECO:0000256" key="10">
    <source>
        <dbReference type="ARBA" id="ARBA00023224"/>
    </source>
</evidence>